<dbReference type="EMBL" id="SUVG01000005">
    <property type="protein sequence ID" value="MBE6421489.1"/>
    <property type="molecule type" value="Genomic_DNA"/>
</dbReference>
<reference evidence="1" key="1">
    <citation type="submission" date="2019-04" db="EMBL/GenBank/DDBJ databases">
        <title>Evolution of Biomass-Degrading Anaerobic Consortia Revealed by Metagenomics.</title>
        <authorList>
            <person name="Peng X."/>
        </authorList>
    </citation>
    <scope>NUCLEOTIDE SEQUENCE</scope>
    <source>
        <strain evidence="1">SIG66</strain>
    </source>
</reference>
<comment type="caution">
    <text evidence="1">The sequence shown here is derived from an EMBL/GenBank/DDBJ whole genome shotgun (WGS) entry which is preliminary data.</text>
</comment>
<protein>
    <submittedName>
        <fullName evidence="1">Sel1 repeat family protein</fullName>
    </submittedName>
</protein>
<proteinExistence type="predicted"/>
<dbReference type="AlphaFoldDB" id="A0A928DSQ1"/>
<organism evidence="1 2">
    <name type="scientific">Candidatus Avelusimicrobium gallicola</name>
    <dbReference type="NCBI Taxonomy" id="2562704"/>
    <lineage>
        <taxon>Bacteria</taxon>
        <taxon>Pseudomonadati</taxon>
        <taxon>Elusimicrobiota</taxon>
        <taxon>Elusimicrobia</taxon>
        <taxon>Elusimicrobiales</taxon>
        <taxon>Elusimicrobiaceae</taxon>
        <taxon>Candidatus Avelusimicrobium</taxon>
    </lineage>
</organism>
<dbReference type="InterPro" id="IPR011990">
    <property type="entry name" value="TPR-like_helical_dom_sf"/>
</dbReference>
<dbReference type="Gene3D" id="1.25.40.10">
    <property type="entry name" value="Tetratricopeptide repeat domain"/>
    <property type="match status" value="1"/>
</dbReference>
<sequence length="137" mass="16001">MSLAWNQTLQKLKEVFNFSARREALYRQWETLAEQGSKEARYKLSSLYPQEKKYYPLAFKWTLSLAKHGGDAGVMLQAAQMYRLGHGVETDEAQALLWLERTLSLHILQGKKSPLSRQKVNSVEREIQYLRNKIGWK</sequence>
<name>A0A928DSQ1_9BACT</name>
<dbReference type="Proteomes" id="UP000725649">
    <property type="component" value="Unassembled WGS sequence"/>
</dbReference>
<evidence type="ECO:0000313" key="2">
    <source>
        <dbReference type="Proteomes" id="UP000725649"/>
    </source>
</evidence>
<accession>A0A928DSQ1</accession>
<gene>
    <name evidence="1" type="ORF">E7027_05100</name>
</gene>
<evidence type="ECO:0000313" key="1">
    <source>
        <dbReference type="EMBL" id="MBE6421489.1"/>
    </source>
</evidence>
<dbReference type="SUPFAM" id="SSF81901">
    <property type="entry name" value="HCP-like"/>
    <property type="match status" value="1"/>
</dbReference>